<dbReference type="Proteomes" id="UP000625711">
    <property type="component" value="Unassembled WGS sequence"/>
</dbReference>
<dbReference type="AlphaFoldDB" id="A0A834IC61"/>
<feature type="region of interest" description="Disordered" evidence="1">
    <location>
        <begin position="21"/>
        <end position="87"/>
    </location>
</feature>
<dbReference type="EMBL" id="JAACXV010010977">
    <property type="protein sequence ID" value="KAF7275245.1"/>
    <property type="molecule type" value="Genomic_DNA"/>
</dbReference>
<feature type="compositionally biased region" description="Low complexity" evidence="1">
    <location>
        <begin position="75"/>
        <end position="85"/>
    </location>
</feature>
<evidence type="ECO:0000313" key="2">
    <source>
        <dbReference type="EMBL" id="KAF7275245.1"/>
    </source>
</evidence>
<feature type="compositionally biased region" description="Polar residues" evidence="1">
    <location>
        <begin position="37"/>
        <end position="57"/>
    </location>
</feature>
<sequence length="99" mass="10751">MNAYATAIWTIRKEANRLPSGLAGQVADRTNPDRRSLNATFDETSARSTALESDSQPKPTPDTGYDSRCDPAAARSSSRQSGRSSSRCDDFAFFSTVLN</sequence>
<evidence type="ECO:0000313" key="3">
    <source>
        <dbReference type="Proteomes" id="UP000625711"/>
    </source>
</evidence>
<reference evidence="2" key="1">
    <citation type="submission" date="2020-08" db="EMBL/GenBank/DDBJ databases">
        <title>Genome sequencing and assembly of the red palm weevil Rhynchophorus ferrugineus.</title>
        <authorList>
            <person name="Dias G.B."/>
            <person name="Bergman C.M."/>
            <person name="Manee M."/>
        </authorList>
    </citation>
    <scope>NUCLEOTIDE SEQUENCE</scope>
    <source>
        <strain evidence="2">AA-2017</strain>
        <tissue evidence="2">Whole larva</tissue>
    </source>
</reference>
<organism evidence="2 3">
    <name type="scientific">Rhynchophorus ferrugineus</name>
    <name type="common">Red palm weevil</name>
    <name type="synonym">Curculio ferrugineus</name>
    <dbReference type="NCBI Taxonomy" id="354439"/>
    <lineage>
        <taxon>Eukaryota</taxon>
        <taxon>Metazoa</taxon>
        <taxon>Ecdysozoa</taxon>
        <taxon>Arthropoda</taxon>
        <taxon>Hexapoda</taxon>
        <taxon>Insecta</taxon>
        <taxon>Pterygota</taxon>
        <taxon>Neoptera</taxon>
        <taxon>Endopterygota</taxon>
        <taxon>Coleoptera</taxon>
        <taxon>Polyphaga</taxon>
        <taxon>Cucujiformia</taxon>
        <taxon>Curculionidae</taxon>
        <taxon>Dryophthorinae</taxon>
        <taxon>Rhynchophorus</taxon>
    </lineage>
</organism>
<accession>A0A834IC61</accession>
<proteinExistence type="predicted"/>
<evidence type="ECO:0000256" key="1">
    <source>
        <dbReference type="SAM" id="MobiDB-lite"/>
    </source>
</evidence>
<name>A0A834IC61_RHYFE</name>
<gene>
    <name evidence="2" type="ORF">GWI33_012046</name>
</gene>
<comment type="caution">
    <text evidence="2">The sequence shown here is derived from an EMBL/GenBank/DDBJ whole genome shotgun (WGS) entry which is preliminary data.</text>
</comment>
<protein>
    <submittedName>
        <fullName evidence="2">Uncharacterized protein</fullName>
    </submittedName>
</protein>
<keyword evidence="3" id="KW-1185">Reference proteome</keyword>